<accession>A0A4Z0F7Z8</accession>
<evidence type="ECO:0000313" key="3">
    <source>
        <dbReference type="Proteomes" id="UP000297890"/>
    </source>
</evidence>
<dbReference type="EMBL" id="SRIO01000011">
    <property type="protein sequence ID" value="TFZ82168.1"/>
    <property type="molecule type" value="Genomic_DNA"/>
</dbReference>
<organism evidence="2 3">
    <name type="scientific">Candidatus Macondimonas diazotrophica</name>
    <dbReference type="NCBI Taxonomy" id="2305248"/>
    <lineage>
        <taxon>Bacteria</taxon>
        <taxon>Pseudomonadati</taxon>
        <taxon>Pseudomonadota</taxon>
        <taxon>Gammaproteobacteria</taxon>
        <taxon>Chromatiales</taxon>
        <taxon>Ectothiorhodospiraceae</taxon>
        <taxon>Candidatus Macondimonas</taxon>
    </lineage>
</organism>
<evidence type="ECO:0000256" key="1">
    <source>
        <dbReference type="RuleBase" id="RU003860"/>
    </source>
</evidence>
<dbReference type="AlphaFoldDB" id="A0A4Z0F7Z8"/>
<comment type="similarity">
    <text evidence="1">Belongs to the BolA/IbaG family.</text>
</comment>
<gene>
    <name evidence="2" type="ORF">E4680_09090</name>
</gene>
<dbReference type="InterPro" id="IPR036065">
    <property type="entry name" value="BolA-like_sf"/>
</dbReference>
<dbReference type="PANTHER" id="PTHR46230:SF7">
    <property type="entry name" value="BOLA-LIKE PROTEIN 1"/>
    <property type="match status" value="1"/>
</dbReference>
<dbReference type="Pfam" id="PF01722">
    <property type="entry name" value="BolA"/>
    <property type="match status" value="1"/>
</dbReference>
<dbReference type="PANTHER" id="PTHR46230">
    <property type="match status" value="1"/>
</dbReference>
<dbReference type="OrthoDB" id="9812890at2"/>
<name>A0A4Z0F7Z8_9GAMM</name>
<dbReference type="SUPFAM" id="SSF82657">
    <property type="entry name" value="BolA-like"/>
    <property type="match status" value="1"/>
</dbReference>
<dbReference type="Gene3D" id="3.10.20.90">
    <property type="entry name" value="Phosphatidylinositol 3-kinase Catalytic Subunit, Chain A, domain 1"/>
    <property type="match status" value="1"/>
</dbReference>
<sequence>MGIAQERVDRLRARLEAALDPAALDIIDHTEAHGHDPQANGAGHYLIRVVSQRFDGVSVIGRHRLVYDAVAAMMPAEVHALSIKAQTPTEAGVA</sequence>
<evidence type="ECO:0000313" key="2">
    <source>
        <dbReference type="EMBL" id="TFZ82168.1"/>
    </source>
</evidence>
<keyword evidence="3" id="KW-1185">Reference proteome</keyword>
<proteinExistence type="inferred from homology"/>
<comment type="caution">
    <text evidence="2">The sequence shown here is derived from an EMBL/GenBank/DDBJ whole genome shotgun (WGS) entry which is preliminary data.</text>
</comment>
<reference evidence="2 3" key="1">
    <citation type="journal article" date="2019" name="ISME J.">
        <title>Candidatus Macondimonas diazotrophica, a novel gammaproteobacterial genus dominating crude-oil-contaminated coastal sediments.</title>
        <authorList>
            <person name="Karthikeyan S."/>
            <person name="Konstantinidis K."/>
        </authorList>
    </citation>
    <scope>NUCLEOTIDE SEQUENCE [LARGE SCALE GENOMIC DNA]</scope>
    <source>
        <strain evidence="2 3">KTK01</strain>
    </source>
</reference>
<protein>
    <submittedName>
        <fullName evidence="2">BolA family transcriptional regulator</fullName>
    </submittedName>
</protein>
<dbReference type="RefSeq" id="WP_135282096.1">
    <property type="nucleotide sequence ID" value="NZ_SRIO01000011.1"/>
</dbReference>
<dbReference type="InterPro" id="IPR002634">
    <property type="entry name" value="BolA"/>
</dbReference>
<dbReference type="Proteomes" id="UP000297890">
    <property type="component" value="Unassembled WGS sequence"/>
</dbReference>
<dbReference type="GO" id="GO:0016226">
    <property type="term" value="P:iron-sulfur cluster assembly"/>
    <property type="evidence" value="ECO:0007669"/>
    <property type="project" value="TreeGrafter"/>
</dbReference>
<dbReference type="PIRSF" id="PIRSF003113">
    <property type="entry name" value="BolA"/>
    <property type="match status" value="1"/>
</dbReference>